<feature type="binding site" evidence="12">
    <location>
        <position position="504"/>
    </location>
    <ligand>
        <name>Zn(2+)</name>
        <dbReference type="ChEBI" id="CHEBI:29105"/>
        <label>1</label>
    </ligand>
</feature>
<dbReference type="SMART" id="SM00487">
    <property type="entry name" value="DEXDc"/>
    <property type="match status" value="1"/>
</dbReference>
<evidence type="ECO:0000256" key="2">
    <source>
        <dbReference type="ARBA" id="ARBA00022705"/>
    </source>
</evidence>
<dbReference type="GO" id="GO:0006270">
    <property type="term" value="P:DNA replication initiation"/>
    <property type="evidence" value="ECO:0007669"/>
    <property type="project" value="TreeGrafter"/>
</dbReference>
<dbReference type="AlphaFoldDB" id="A0AAU9DE74"/>
<feature type="binding site" evidence="12">
    <location>
        <position position="544"/>
    </location>
    <ligand>
        <name>Zn(2+)</name>
        <dbReference type="ChEBI" id="CHEBI:29105"/>
        <label>1</label>
    </ligand>
</feature>
<evidence type="ECO:0000313" key="14">
    <source>
        <dbReference type="EMBL" id="BDR58155.1"/>
    </source>
</evidence>
<comment type="subunit">
    <text evidence="12">Component of the replication restart primosome.</text>
</comment>
<dbReference type="KEGG" id="xap:XA3_05960"/>
<dbReference type="GO" id="GO:0016787">
    <property type="term" value="F:hydrolase activity"/>
    <property type="evidence" value="ECO:0007669"/>
    <property type="project" value="UniProtKB-KW"/>
</dbReference>
<keyword evidence="5 12" id="KW-0378">Hydrolase</keyword>
<dbReference type="GO" id="GO:0006269">
    <property type="term" value="P:DNA replication, synthesis of primer"/>
    <property type="evidence" value="ECO:0007669"/>
    <property type="project" value="UniProtKB-KW"/>
</dbReference>
<dbReference type="InterPro" id="IPR041236">
    <property type="entry name" value="PriA_C"/>
</dbReference>
<dbReference type="InterPro" id="IPR005259">
    <property type="entry name" value="PriA"/>
</dbReference>
<dbReference type="Pfam" id="PF18319">
    <property type="entry name" value="Zn_ribbon_PriA"/>
    <property type="match status" value="1"/>
</dbReference>
<evidence type="ECO:0000256" key="3">
    <source>
        <dbReference type="ARBA" id="ARBA00022723"/>
    </source>
</evidence>
<dbReference type="FunFam" id="3.40.50.300:FF:000489">
    <property type="entry name" value="Primosome assembly protein PriA"/>
    <property type="match status" value="1"/>
</dbReference>
<proteinExistence type="inferred from homology"/>
<evidence type="ECO:0000256" key="1">
    <source>
        <dbReference type="ARBA" id="ARBA00022515"/>
    </source>
</evidence>
<dbReference type="GO" id="GO:0043138">
    <property type="term" value="F:3'-5' DNA helicase activity"/>
    <property type="evidence" value="ECO:0007669"/>
    <property type="project" value="UniProtKB-EC"/>
</dbReference>
<dbReference type="InterPro" id="IPR011545">
    <property type="entry name" value="DEAD/DEAH_box_helicase_dom"/>
</dbReference>
<keyword evidence="10 12" id="KW-0413">Isomerase</keyword>
<feature type="binding site" evidence="12">
    <location>
        <position position="501"/>
    </location>
    <ligand>
        <name>Zn(2+)</name>
        <dbReference type="ChEBI" id="CHEBI:29105"/>
        <label>1</label>
    </ligand>
</feature>
<gene>
    <name evidence="12 14" type="primary">priA</name>
    <name evidence="14" type="ORF">XA3_05960</name>
</gene>
<feature type="binding site" evidence="12">
    <location>
        <position position="528"/>
    </location>
    <ligand>
        <name>Zn(2+)</name>
        <dbReference type="ChEBI" id="CHEBI:29105"/>
        <label>2</label>
    </ligand>
</feature>
<dbReference type="InterPro" id="IPR040498">
    <property type="entry name" value="PriA_CRR"/>
</dbReference>
<dbReference type="InterPro" id="IPR041222">
    <property type="entry name" value="PriA_3primeBD"/>
</dbReference>
<dbReference type="GO" id="GO:0003677">
    <property type="term" value="F:DNA binding"/>
    <property type="evidence" value="ECO:0007669"/>
    <property type="project" value="UniProtKB-UniRule"/>
</dbReference>
<keyword evidence="2 12" id="KW-0235">DNA replication</keyword>
<dbReference type="InterPro" id="IPR027417">
    <property type="entry name" value="P-loop_NTPase"/>
</dbReference>
<comment type="similarity">
    <text evidence="12">Belongs to the helicase family. PriA subfamily.</text>
</comment>
<sequence>MKIAKILVDVPTRQTDRTFDYLVPAELFVECGMRVVVEFGRRKVTGFVVDFVDSTDFSGRLKEISEVIDDKPVLDQEQLKMAQFLAGQYFTFAVTNLWLMLPGMLKGKTEKYLIVHNLTDESLLPLFSEGTLRYDSKTLSATQQKKIRAALARNELEVVYSQSRVITKKYTEIINSKIALDDIPAEIDKLSKQNKYGQLFWQTVLTEGSPLAVKHLTKEIGIPRRVLTKLAQEGSIELSKVEIYRTPLAASPKKKSQLLTHTKEQSAAIKEIAASFDTDQTFLLEGITGSGKTEIYRALSEKVIKSGKKVIILVPEISLTPQMISFFQASFNDRIAVWHSRLSRGEQYDEWRRIKNNEVDLVLGVRSAIFVPLKDLGLIVVDEEHEKSYRQSENPQYDARELAKWRGNYHSCPVIFGSATPTLTSRAKAERQIYRLIRLDKRVNPNGHLPTVQIVDLRDRNNRSSKIFSEDLKRAMLERFERKEQTILFLNRRGYANFLECRNCGYTFNCPNCDVSLTLHLFEHRLSCHYCGYKCAIPMSCPNCHETDLRSFGDGTEKVEEEIKQLNPEITTIRMDRDTTSRKGSYQKIISQFEHHEADILVGTQSVAKGLNFPEVTLVGVLNADISLNRPEFDASEVTFDLLTQVAGRAGRGQTAGKVIIQTYNPNHYAIKEAKDQNYERFFREEMYLRRLHGYLPYYYTIFIKVTSKEEMLALKTALDLQKLLSENKNEQTQILGPAPYYIKRINNEYTYQLALKYKKDEKMKMTLHEIIDQTQSNNKVKINISNVTC</sequence>
<dbReference type="SUPFAM" id="SSF52540">
    <property type="entry name" value="P-loop containing nucleoside triphosphate hydrolases"/>
    <property type="match status" value="1"/>
</dbReference>
<dbReference type="HAMAP" id="MF_00983">
    <property type="entry name" value="PriA"/>
    <property type="match status" value="1"/>
</dbReference>
<keyword evidence="1 12" id="KW-0639">Primosome</keyword>
<protein>
    <recommendedName>
        <fullName evidence="12">Replication restart protein PriA</fullName>
    </recommendedName>
    <alternativeName>
        <fullName evidence="12">ATP-dependent DNA helicase PriA</fullName>
        <ecNumber evidence="12">5.6.2.4</ecNumber>
    </alternativeName>
    <alternativeName>
        <fullName evidence="12">DNA 3'-5' helicase PriA</fullName>
    </alternativeName>
</protein>
<keyword evidence="9 12" id="KW-0238">DNA-binding</keyword>
<evidence type="ECO:0000256" key="11">
    <source>
        <dbReference type="ARBA" id="ARBA00048988"/>
    </source>
</evidence>
<comment type="catalytic activity">
    <reaction evidence="11 12">
        <text>ATP + H2O = ADP + phosphate + H(+)</text>
        <dbReference type="Rhea" id="RHEA:13065"/>
        <dbReference type="ChEBI" id="CHEBI:15377"/>
        <dbReference type="ChEBI" id="CHEBI:15378"/>
        <dbReference type="ChEBI" id="CHEBI:30616"/>
        <dbReference type="ChEBI" id="CHEBI:43474"/>
        <dbReference type="ChEBI" id="CHEBI:456216"/>
        <dbReference type="EC" id="5.6.2.4"/>
    </reaction>
</comment>
<dbReference type="SMART" id="SM00490">
    <property type="entry name" value="HELICc"/>
    <property type="match status" value="1"/>
</dbReference>
<dbReference type="InterPro" id="IPR001650">
    <property type="entry name" value="Helicase_C-like"/>
</dbReference>
<dbReference type="GO" id="GO:0008270">
    <property type="term" value="F:zinc ion binding"/>
    <property type="evidence" value="ECO:0007669"/>
    <property type="project" value="UniProtKB-UniRule"/>
</dbReference>
<evidence type="ECO:0000256" key="5">
    <source>
        <dbReference type="ARBA" id="ARBA00022801"/>
    </source>
</evidence>
<accession>A0AAU9DE74</accession>
<dbReference type="CDD" id="cd17929">
    <property type="entry name" value="DEXHc_priA"/>
    <property type="match status" value="1"/>
</dbReference>
<dbReference type="Pfam" id="PF00270">
    <property type="entry name" value="DEAD"/>
    <property type="match status" value="1"/>
</dbReference>
<keyword evidence="7 12" id="KW-0862">Zinc</keyword>
<evidence type="ECO:0000256" key="7">
    <source>
        <dbReference type="ARBA" id="ARBA00022833"/>
    </source>
</evidence>
<dbReference type="Pfam" id="PF17764">
    <property type="entry name" value="PriA_3primeBD"/>
    <property type="match status" value="1"/>
</dbReference>
<dbReference type="Proteomes" id="UP001321861">
    <property type="component" value="Chromosome"/>
</dbReference>
<dbReference type="InterPro" id="IPR042115">
    <property type="entry name" value="PriA_3primeBD_sf"/>
</dbReference>
<dbReference type="Pfam" id="PF00271">
    <property type="entry name" value="Helicase_C"/>
    <property type="match status" value="1"/>
</dbReference>
<comment type="cofactor">
    <cofactor evidence="12">
        <name>Zn(2+)</name>
        <dbReference type="ChEBI" id="CHEBI:29105"/>
    </cofactor>
    <text evidence="12">Binds 2 zinc ions per subunit.</text>
</comment>
<evidence type="ECO:0000256" key="6">
    <source>
        <dbReference type="ARBA" id="ARBA00022806"/>
    </source>
</evidence>
<evidence type="ECO:0000256" key="12">
    <source>
        <dbReference type="HAMAP-Rule" id="MF_00983"/>
    </source>
</evidence>
<dbReference type="NCBIfam" id="NF004066">
    <property type="entry name" value="PRK05580.1-3"/>
    <property type="match status" value="1"/>
</dbReference>
<evidence type="ECO:0000313" key="15">
    <source>
        <dbReference type="Proteomes" id="UP001321861"/>
    </source>
</evidence>
<dbReference type="PANTHER" id="PTHR30580:SF0">
    <property type="entry name" value="PRIMOSOMAL PROTEIN N"/>
    <property type="match status" value="1"/>
</dbReference>
<dbReference type="EC" id="5.6.2.4" evidence="12"/>
<organism evidence="14 15">
    <name type="scientific">Xylocopilactobacillus apicola</name>
    <dbReference type="NCBI Taxonomy" id="2932184"/>
    <lineage>
        <taxon>Bacteria</taxon>
        <taxon>Bacillati</taxon>
        <taxon>Bacillota</taxon>
        <taxon>Bacilli</taxon>
        <taxon>Lactobacillales</taxon>
        <taxon>Lactobacillaceae</taxon>
        <taxon>Xylocopilactobacillus</taxon>
    </lineage>
</organism>
<feature type="binding site" evidence="12">
    <location>
        <position position="531"/>
    </location>
    <ligand>
        <name>Zn(2+)</name>
        <dbReference type="ChEBI" id="CHEBI:29105"/>
        <label>2</label>
    </ligand>
</feature>
<dbReference type="NCBIfam" id="TIGR00595">
    <property type="entry name" value="priA"/>
    <property type="match status" value="1"/>
</dbReference>
<dbReference type="PROSITE" id="PS51192">
    <property type="entry name" value="HELICASE_ATP_BIND_1"/>
    <property type="match status" value="1"/>
</dbReference>
<evidence type="ECO:0000256" key="8">
    <source>
        <dbReference type="ARBA" id="ARBA00022840"/>
    </source>
</evidence>
<dbReference type="CDD" id="cd18804">
    <property type="entry name" value="SF2_C_priA"/>
    <property type="match status" value="1"/>
</dbReference>
<feature type="binding site" evidence="12">
    <location>
        <position position="510"/>
    </location>
    <ligand>
        <name>Zn(2+)</name>
        <dbReference type="ChEBI" id="CHEBI:29105"/>
        <label>2</label>
    </ligand>
</feature>
<dbReference type="GO" id="GO:0005524">
    <property type="term" value="F:ATP binding"/>
    <property type="evidence" value="ECO:0007669"/>
    <property type="project" value="UniProtKB-UniRule"/>
</dbReference>
<dbReference type="PANTHER" id="PTHR30580">
    <property type="entry name" value="PRIMOSOMAL PROTEIN N"/>
    <property type="match status" value="1"/>
</dbReference>
<dbReference type="InterPro" id="IPR014001">
    <property type="entry name" value="Helicase_ATP-bd"/>
</dbReference>
<reference evidence="14 15" key="1">
    <citation type="journal article" date="2023" name="Microbiol. Spectr.">
        <title>Symbiosis of Carpenter Bees with Uncharacterized Lactic Acid Bacteria Showing NAD Auxotrophy.</title>
        <authorList>
            <person name="Kawasaki S."/>
            <person name="Ozawa K."/>
            <person name="Mori T."/>
            <person name="Yamamoto A."/>
            <person name="Ito M."/>
            <person name="Ohkuma M."/>
            <person name="Sakamoto M."/>
            <person name="Matsutani M."/>
        </authorList>
    </citation>
    <scope>NUCLEOTIDE SEQUENCE [LARGE SCALE GENOMIC DNA]</scope>
    <source>
        <strain evidence="14 15">XA3</strain>
    </source>
</reference>
<evidence type="ECO:0000256" key="9">
    <source>
        <dbReference type="ARBA" id="ARBA00023125"/>
    </source>
</evidence>
<dbReference type="RefSeq" id="WP_317636073.1">
    <property type="nucleotide sequence ID" value="NZ_AP026802.1"/>
</dbReference>
<feature type="binding site" evidence="12">
    <location>
        <position position="541"/>
    </location>
    <ligand>
        <name>Zn(2+)</name>
        <dbReference type="ChEBI" id="CHEBI:29105"/>
        <label>1</label>
    </ligand>
</feature>
<comment type="catalytic activity">
    <reaction evidence="12">
        <text>Couples ATP hydrolysis with the unwinding of duplex DNA by translocating in the 3'-5' direction.</text>
        <dbReference type="EC" id="5.6.2.4"/>
    </reaction>
</comment>
<comment type="function">
    <text evidence="12">Initiates the restart of stalled replication forks, which reloads the replicative helicase on sites other than the origin of replication. Recognizes and binds to abandoned replication forks and remodels them to uncover a helicase loading site. Promotes assembly of the primosome at these replication forks.</text>
</comment>
<keyword evidence="15" id="KW-1185">Reference proteome</keyword>
<dbReference type="Gene3D" id="3.40.50.300">
    <property type="entry name" value="P-loop containing nucleotide triphosphate hydrolases"/>
    <property type="match status" value="2"/>
</dbReference>
<dbReference type="Gene3D" id="3.40.1440.60">
    <property type="entry name" value="PriA, 3(prime) DNA-binding domain"/>
    <property type="match status" value="1"/>
</dbReference>
<keyword evidence="8 12" id="KW-0067">ATP-binding</keyword>
<dbReference type="GO" id="GO:0006302">
    <property type="term" value="P:double-strand break repair"/>
    <property type="evidence" value="ECO:0007669"/>
    <property type="project" value="InterPro"/>
</dbReference>
<evidence type="ECO:0000256" key="10">
    <source>
        <dbReference type="ARBA" id="ARBA00023235"/>
    </source>
</evidence>
<dbReference type="FunFam" id="3.40.1440.60:FF:000001">
    <property type="entry name" value="Primosomal protein N"/>
    <property type="match status" value="1"/>
</dbReference>
<feature type="binding site" evidence="12">
    <location>
        <position position="513"/>
    </location>
    <ligand>
        <name>Zn(2+)</name>
        <dbReference type="ChEBI" id="CHEBI:29105"/>
        <label>2</label>
    </ligand>
</feature>
<evidence type="ECO:0000259" key="13">
    <source>
        <dbReference type="PROSITE" id="PS51192"/>
    </source>
</evidence>
<dbReference type="GO" id="GO:1990077">
    <property type="term" value="C:primosome complex"/>
    <property type="evidence" value="ECO:0007669"/>
    <property type="project" value="UniProtKB-UniRule"/>
</dbReference>
<keyword evidence="3 12" id="KW-0479">Metal-binding</keyword>
<name>A0AAU9DE74_9LACO</name>
<dbReference type="EMBL" id="AP026802">
    <property type="protein sequence ID" value="BDR58155.1"/>
    <property type="molecule type" value="Genomic_DNA"/>
</dbReference>
<keyword evidence="4 12" id="KW-0547">Nucleotide-binding</keyword>
<feature type="domain" description="Helicase ATP-binding" evidence="13">
    <location>
        <begin position="273"/>
        <end position="439"/>
    </location>
</feature>
<evidence type="ECO:0000256" key="4">
    <source>
        <dbReference type="ARBA" id="ARBA00022741"/>
    </source>
</evidence>
<dbReference type="Pfam" id="PF18074">
    <property type="entry name" value="PriA_C"/>
    <property type="match status" value="1"/>
</dbReference>
<dbReference type="GO" id="GO:0006310">
    <property type="term" value="P:DNA recombination"/>
    <property type="evidence" value="ECO:0007669"/>
    <property type="project" value="InterPro"/>
</dbReference>
<keyword evidence="6 12" id="KW-0347">Helicase</keyword>